<evidence type="ECO:0000256" key="4">
    <source>
        <dbReference type="ARBA" id="ARBA00022917"/>
    </source>
</evidence>
<organism evidence="7 8">
    <name type="scientific">Corynebacterium lipophilum</name>
    <dbReference type="NCBI Taxonomy" id="2804918"/>
    <lineage>
        <taxon>Bacteria</taxon>
        <taxon>Bacillati</taxon>
        <taxon>Actinomycetota</taxon>
        <taxon>Actinomycetes</taxon>
        <taxon>Mycobacteriales</taxon>
        <taxon>Corynebacteriaceae</taxon>
        <taxon>Corynebacterium</taxon>
    </lineage>
</organism>
<dbReference type="GO" id="GO:0005524">
    <property type="term" value="F:ATP binding"/>
    <property type="evidence" value="ECO:0007669"/>
    <property type="project" value="UniProtKB-KW"/>
</dbReference>
<dbReference type="Proteomes" id="UP001205920">
    <property type="component" value="Unassembled WGS sequence"/>
</dbReference>
<dbReference type="GO" id="GO:0006422">
    <property type="term" value="P:aspartyl-tRNA aminoacylation"/>
    <property type="evidence" value="ECO:0007669"/>
    <property type="project" value="TreeGrafter"/>
</dbReference>
<reference evidence="7 8" key="1">
    <citation type="submission" date="2021-01" db="EMBL/GenBank/DDBJ databases">
        <title>Identification and Characterization of Corynebacterium sp.</title>
        <authorList>
            <person name="Luo Q."/>
            <person name="Qu P."/>
            <person name="Chen Q."/>
        </authorList>
    </citation>
    <scope>NUCLEOTIDE SEQUENCE [LARGE SCALE GENOMIC DNA]</scope>
    <source>
        <strain evidence="7 8">MC-18</strain>
    </source>
</reference>
<evidence type="ECO:0000256" key="3">
    <source>
        <dbReference type="ARBA" id="ARBA00022840"/>
    </source>
</evidence>
<evidence type="ECO:0000256" key="1">
    <source>
        <dbReference type="ARBA" id="ARBA00022598"/>
    </source>
</evidence>
<keyword evidence="1" id="KW-0436">Ligase</keyword>
<keyword evidence="3" id="KW-0067">ATP-binding</keyword>
<gene>
    <name evidence="7" type="ORF">JMN37_10300</name>
</gene>
<dbReference type="RefSeq" id="WP_252932086.1">
    <property type="nucleotide sequence ID" value="NZ_JAEUWV010000024.1"/>
</dbReference>
<dbReference type="GO" id="GO:0004815">
    <property type="term" value="F:aspartate-tRNA ligase activity"/>
    <property type="evidence" value="ECO:0007669"/>
    <property type="project" value="TreeGrafter"/>
</dbReference>
<evidence type="ECO:0000256" key="2">
    <source>
        <dbReference type="ARBA" id="ARBA00022741"/>
    </source>
</evidence>
<dbReference type="EMBL" id="JAEUWV010000024">
    <property type="protein sequence ID" value="MCO6395352.1"/>
    <property type="molecule type" value="Genomic_DNA"/>
</dbReference>
<keyword evidence="2" id="KW-0547">Nucleotide-binding</keyword>
<dbReference type="InterPro" id="IPR045864">
    <property type="entry name" value="aa-tRNA-synth_II/BPL/LPL"/>
</dbReference>
<evidence type="ECO:0000313" key="8">
    <source>
        <dbReference type="Proteomes" id="UP001205920"/>
    </source>
</evidence>
<feature type="domain" description="Aminoacyl-transfer RNA synthetases class-II family profile" evidence="6">
    <location>
        <begin position="24"/>
        <end position="297"/>
    </location>
</feature>
<dbReference type="Pfam" id="PF00152">
    <property type="entry name" value="tRNA-synt_2"/>
    <property type="match status" value="1"/>
</dbReference>
<evidence type="ECO:0000313" key="7">
    <source>
        <dbReference type="EMBL" id="MCO6395352.1"/>
    </source>
</evidence>
<evidence type="ECO:0000259" key="6">
    <source>
        <dbReference type="PROSITE" id="PS50862"/>
    </source>
</evidence>
<dbReference type="PANTHER" id="PTHR22594">
    <property type="entry name" value="ASPARTYL/LYSYL-TRNA SYNTHETASE"/>
    <property type="match status" value="1"/>
</dbReference>
<protein>
    <recommendedName>
        <fullName evidence="6">Aminoacyl-transfer RNA synthetases class-II family profile domain-containing protein</fullName>
    </recommendedName>
</protein>
<dbReference type="AlphaFoldDB" id="A0AAW5I0V5"/>
<dbReference type="PANTHER" id="PTHR22594:SF5">
    <property type="entry name" value="ASPARTATE--TRNA LIGASE, MITOCHONDRIAL"/>
    <property type="match status" value="1"/>
</dbReference>
<proteinExistence type="predicted"/>
<sequence>MNSVSQAAFWPGGRSGRSFELLGLRSLVIQEMHAMFREWGYVPVDSPSIVSDWALGDTQPLEVQFYDRKAFLSISNMLYHQMLASNGFNRFYEIGKLFRKETPSTTRKLAEFTIVDISQVGVGIDAIMSDFEELIWRSVSVLERQSNLAPIVDDIEFDTVSWDQLVAHAGGSGGKGAQLNAKCRQFLEDNYRSFVWVVGFPVEKRPFYTKASDGVSHDCQLWYRGRNYLVAGSEVETDPDLLKKRIESKNSKTERYAEFLDVASAGMPLMSMAGMGIERFLSMVIQGTVAADHVAQPRYQNGRIF</sequence>
<keyword evidence="5" id="KW-0030">Aminoacyl-tRNA synthetase</keyword>
<dbReference type="InterPro" id="IPR006195">
    <property type="entry name" value="aa-tRNA-synth_II"/>
</dbReference>
<keyword evidence="4" id="KW-0648">Protein biosynthesis</keyword>
<accession>A0AAW5I0V5</accession>
<keyword evidence="8" id="KW-1185">Reference proteome</keyword>
<name>A0AAW5I0V5_9CORY</name>
<dbReference type="SUPFAM" id="SSF55681">
    <property type="entry name" value="Class II aaRS and biotin synthetases"/>
    <property type="match status" value="1"/>
</dbReference>
<dbReference type="Gene3D" id="3.30.930.10">
    <property type="entry name" value="Bira Bifunctional Protein, Domain 2"/>
    <property type="match status" value="1"/>
</dbReference>
<comment type="caution">
    <text evidence="7">The sequence shown here is derived from an EMBL/GenBank/DDBJ whole genome shotgun (WGS) entry which is preliminary data.</text>
</comment>
<evidence type="ECO:0000256" key="5">
    <source>
        <dbReference type="ARBA" id="ARBA00023146"/>
    </source>
</evidence>
<dbReference type="PROSITE" id="PS50862">
    <property type="entry name" value="AA_TRNA_LIGASE_II"/>
    <property type="match status" value="1"/>
</dbReference>
<dbReference type="InterPro" id="IPR004364">
    <property type="entry name" value="Aa-tRNA-synt_II"/>
</dbReference>